<name>A0A2D2Q3I4_PARLV</name>
<gene>
    <name evidence="2" type="ORF">BRW62_10325</name>
</gene>
<keyword evidence="1" id="KW-1133">Transmembrane helix</keyword>
<sequence>MPLELLRSLVWMDYRLAVLFTVVLPLLLLLWATIQNVPAISHLLVIYWRVASLLAITVYLMMPQWPVAYVTGFMALVLIPISLWFWVDLNEEINDRQDLIGQVFSSWRWAVTLYCVLAAVGQAFYLPCAFVPGAVATPSCHVWLEAPLLFKDMFHAQARPGTLGFFAAVALVIYVLYLSYFVFVRLPKQGRSATGL</sequence>
<evidence type="ECO:0000313" key="3">
    <source>
        <dbReference type="Proteomes" id="UP000231057"/>
    </source>
</evidence>
<dbReference type="Proteomes" id="UP000231057">
    <property type="component" value="Chromosome"/>
</dbReference>
<dbReference type="AlphaFoldDB" id="A0A2D2Q3I4"/>
<dbReference type="KEGG" id="slw:BRW62_10325"/>
<dbReference type="OrthoDB" id="517164at2"/>
<dbReference type="RefSeq" id="WP_099799405.1">
    <property type="nucleotide sequence ID" value="NZ_CP018092.1"/>
</dbReference>
<accession>A0A2D2Q3I4</accession>
<evidence type="ECO:0008006" key="4">
    <source>
        <dbReference type="Google" id="ProtNLM"/>
    </source>
</evidence>
<reference evidence="2 3" key="1">
    <citation type="submission" date="2016-11" db="EMBL/GenBank/DDBJ databases">
        <title>Complete genome sequence of thermophilic cyanobacteria strain Synechococcus sp. PCC6715.</title>
        <authorList>
            <person name="Tang J."/>
            <person name="Daroch M."/>
            <person name="Liang Y."/>
            <person name="Jiang D."/>
            <person name="Shah M."/>
        </authorList>
    </citation>
    <scope>NUCLEOTIDE SEQUENCE [LARGE SCALE GENOMIC DNA]</scope>
    <source>
        <strain evidence="2 3">PCC 6715</strain>
    </source>
</reference>
<feature type="transmembrane region" description="Helical" evidence="1">
    <location>
        <begin position="164"/>
        <end position="183"/>
    </location>
</feature>
<feature type="transmembrane region" description="Helical" evidence="1">
    <location>
        <begin position="12"/>
        <end position="34"/>
    </location>
</feature>
<feature type="transmembrane region" description="Helical" evidence="1">
    <location>
        <begin position="40"/>
        <end position="60"/>
    </location>
</feature>
<keyword evidence="3" id="KW-1185">Reference proteome</keyword>
<feature type="transmembrane region" description="Helical" evidence="1">
    <location>
        <begin position="67"/>
        <end position="87"/>
    </location>
</feature>
<evidence type="ECO:0000313" key="2">
    <source>
        <dbReference type="EMBL" id="ATS19066.1"/>
    </source>
</evidence>
<reference evidence="3" key="2">
    <citation type="journal article" date="2022" name="Front. Microbiol.">
        <title>Comparative Genomic Analysis Revealed Distinct Molecular Components and Organization of CO2-Concentrating Mechanism in Thermophilic Cyanobacteria.</title>
        <authorList>
            <person name="Tang J."/>
            <person name="Zhou H."/>
            <person name="Yao D."/>
            <person name="Riaz S."/>
            <person name="You D."/>
            <person name="Klepacz-Smolka A."/>
            <person name="Daroch M."/>
        </authorList>
    </citation>
    <scope>NUCLEOTIDE SEQUENCE [LARGE SCALE GENOMIC DNA]</scope>
    <source>
        <strain evidence="3">PCC 6715</strain>
    </source>
</reference>
<organism evidence="2 3">
    <name type="scientific">Parathermosynechococcus lividus PCC 6715</name>
    <dbReference type="NCBI Taxonomy" id="1917166"/>
    <lineage>
        <taxon>Bacteria</taxon>
        <taxon>Bacillati</taxon>
        <taxon>Cyanobacteriota</taxon>
        <taxon>Cyanophyceae</taxon>
        <taxon>Acaryochloridales</taxon>
        <taxon>Thermosynechococcaceae</taxon>
        <taxon>Parathermosynechococcus</taxon>
    </lineage>
</organism>
<dbReference type="EMBL" id="CP018092">
    <property type="protein sequence ID" value="ATS19066.1"/>
    <property type="molecule type" value="Genomic_DNA"/>
</dbReference>
<evidence type="ECO:0000256" key="1">
    <source>
        <dbReference type="SAM" id="Phobius"/>
    </source>
</evidence>
<protein>
    <recommendedName>
        <fullName evidence="4">DUF3177 domain-containing protein</fullName>
    </recommendedName>
</protein>
<dbReference type="InterPro" id="IPR021515">
    <property type="entry name" value="DUF3177"/>
</dbReference>
<dbReference type="Pfam" id="PF11375">
    <property type="entry name" value="DUF3177"/>
    <property type="match status" value="1"/>
</dbReference>
<keyword evidence="1" id="KW-0472">Membrane</keyword>
<keyword evidence="1" id="KW-0812">Transmembrane</keyword>
<proteinExistence type="predicted"/>